<name>A0A4C1T6U9_EUMVA</name>
<accession>A0A4C1T6U9</accession>
<protein>
    <submittedName>
        <fullName evidence="1">Uncharacterized protein</fullName>
    </submittedName>
</protein>
<keyword evidence="2" id="KW-1185">Reference proteome</keyword>
<dbReference type="Proteomes" id="UP000299102">
    <property type="component" value="Unassembled WGS sequence"/>
</dbReference>
<gene>
    <name evidence="1" type="ORF">EVAR_92463_1</name>
</gene>
<sequence>MMERGEERVGYQYSHTLNGAQLRKLLLHVRTQTIFVLQPSWHYSSTALYIDQGTWTSGHTTISARCGFGVSGDRCHVITVRTVMTVINAMTMPAIDGLTLCSSRHGECGMI</sequence>
<dbReference type="AlphaFoldDB" id="A0A4C1T6U9"/>
<evidence type="ECO:0000313" key="2">
    <source>
        <dbReference type="Proteomes" id="UP000299102"/>
    </source>
</evidence>
<organism evidence="1 2">
    <name type="scientific">Eumeta variegata</name>
    <name type="common">Bagworm moth</name>
    <name type="synonym">Eumeta japonica</name>
    <dbReference type="NCBI Taxonomy" id="151549"/>
    <lineage>
        <taxon>Eukaryota</taxon>
        <taxon>Metazoa</taxon>
        <taxon>Ecdysozoa</taxon>
        <taxon>Arthropoda</taxon>
        <taxon>Hexapoda</taxon>
        <taxon>Insecta</taxon>
        <taxon>Pterygota</taxon>
        <taxon>Neoptera</taxon>
        <taxon>Endopterygota</taxon>
        <taxon>Lepidoptera</taxon>
        <taxon>Glossata</taxon>
        <taxon>Ditrysia</taxon>
        <taxon>Tineoidea</taxon>
        <taxon>Psychidae</taxon>
        <taxon>Oiketicinae</taxon>
        <taxon>Eumeta</taxon>
    </lineage>
</organism>
<comment type="caution">
    <text evidence="1">The sequence shown here is derived from an EMBL/GenBank/DDBJ whole genome shotgun (WGS) entry which is preliminary data.</text>
</comment>
<evidence type="ECO:0000313" key="1">
    <source>
        <dbReference type="EMBL" id="GBP09925.1"/>
    </source>
</evidence>
<reference evidence="1 2" key="1">
    <citation type="journal article" date="2019" name="Commun. Biol.">
        <title>The bagworm genome reveals a unique fibroin gene that provides high tensile strength.</title>
        <authorList>
            <person name="Kono N."/>
            <person name="Nakamura H."/>
            <person name="Ohtoshi R."/>
            <person name="Tomita M."/>
            <person name="Numata K."/>
            <person name="Arakawa K."/>
        </authorList>
    </citation>
    <scope>NUCLEOTIDE SEQUENCE [LARGE SCALE GENOMIC DNA]</scope>
</reference>
<proteinExistence type="predicted"/>
<dbReference type="EMBL" id="BGZK01000038">
    <property type="protein sequence ID" value="GBP09925.1"/>
    <property type="molecule type" value="Genomic_DNA"/>
</dbReference>